<evidence type="ECO:0000313" key="2">
    <source>
        <dbReference type="EMBL" id="MER6977075.1"/>
    </source>
</evidence>
<protein>
    <recommendedName>
        <fullName evidence="4">Integral membrane protein</fullName>
    </recommendedName>
</protein>
<comment type="caution">
    <text evidence="2">The sequence shown here is derived from an EMBL/GenBank/DDBJ whole genome shotgun (WGS) entry which is preliminary data.</text>
</comment>
<dbReference type="RefSeq" id="WP_143668093.1">
    <property type="nucleotide sequence ID" value="NZ_MUBM01000168.1"/>
</dbReference>
<keyword evidence="1" id="KW-1133">Transmembrane helix</keyword>
<dbReference type="EMBL" id="JBEPCU010000090">
    <property type="protein sequence ID" value="MER6977075.1"/>
    <property type="molecule type" value="Genomic_DNA"/>
</dbReference>
<keyword evidence="3" id="KW-1185">Reference proteome</keyword>
<feature type="transmembrane region" description="Helical" evidence="1">
    <location>
        <begin position="21"/>
        <end position="43"/>
    </location>
</feature>
<proteinExistence type="predicted"/>
<feature type="transmembrane region" description="Helical" evidence="1">
    <location>
        <begin position="152"/>
        <end position="171"/>
    </location>
</feature>
<sequence>MSEQQEARSALLAGRYARANDAVTTVAAPLLASGGVGLIGVVTADEDKFRWPGPALLLVTLAAILLVSCVQWGFRARPYLYSMTDVEQLHGGALPAEQRERYARQHAVDIARWQRTTALADASYTAGLITLGLGVALVLAPPAGGTHAGWRWTAFAAVLLAVAMEAAWTLLERGDLVLRAWQRRRRLRQAARASRAANTSNGQR</sequence>
<name>A0ABV1VYR0_9ACTN</name>
<evidence type="ECO:0008006" key="4">
    <source>
        <dbReference type="Google" id="ProtNLM"/>
    </source>
</evidence>
<keyword evidence="1" id="KW-0472">Membrane</keyword>
<accession>A0ABV1VYR0</accession>
<feature type="transmembrane region" description="Helical" evidence="1">
    <location>
        <begin position="55"/>
        <end position="74"/>
    </location>
</feature>
<evidence type="ECO:0000313" key="3">
    <source>
        <dbReference type="Proteomes" id="UP001458415"/>
    </source>
</evidence>
<feature type="transmembrane region" description="Helical" evidence="1">
    <location>
        <begin position="122"/>
        <end position="140"/>
    </location>
</feature>
<gene>
    <name evidence="2" type="ORF">ABT317_08570</name>
</gene>
<reference evidence="2 3" key="1">
    <citation type="submission" date="2024-06" db="EMBL/GenBank/DDBJ databases">
        <title>The Natural Products Discovery Center: Release of the First 8490 Sequenced Strains for Exploring Actinobacteria Biosynthetic Diversity.</title>
        <authorList>
            <person name="Kalkreuter E."/>
            <person name="Kautsar S.A."/>
            <person name="Yang D."/>
            <person name="Bader C.D."/>
            <person name="Teijaro C.N."/>
            <person name="Fluegel L."/>
            <person name="Davis C.M."/>
            <person name="Simpson J.R."/>
            <person name="Lauterbach L."/>
            <person name="Steele A.D."/>
            <person name="Gui C."/>
            <person name="Meng S."/>
            <person name="Li G."/>
            <person name="Viehrig K."/>
            <person name="Ye F."/>
            <person name="Su P."/>
            <person name="Kiefer A.F."/>
            <person name="Nichols A."/>
            <person name="Cepeda A.J."/>
            <person name="Yan W."/>
            <person name="Fan B."/>
            <person name="Jiang Y."/>
            <person name="Adhikari A."/>
            <person name="Zheng C.-J."/>
            <person name="Schuster L."/>
            <person name="Cowan T.M."/>
            <person name="Smanski M.J."/>
            <person name="Chevrette M.G."/>
            <person name="De Carvalho L.P.S."/>
            <person name="Shen B."/>
        </authorList>
    </citation>
    <scope>NUCLEOTIDE SEQUENCE [LARGE SCALE GENOMIC DNA]</scope>
    <source>
        <strain evidence="2 3">NPDC000634</strain>
    </source>
</reference>
<organism evidence="2 3">
    <name type="scientific">Streptomyces carpinensis</name>
    <dbReference type="NCBI Taxonomy" id="66369"/>
    <lineage>
        <taxon>Bacteria</taxon>
        <taxon>Bacillati</taxon>
        <taxon>Actinomycetota</taxon>
        <taxon>Actinomycetes</taxon>
        <taxon>Kitasatosporales</taxon>
        <taxon>Streptomycetaceae</taxon>
        <taxon>Streptomyces</taxon>
    </lineage>
</organism>
<dbReference type="Proteomes" id="UP001458415">
    <property type="component" value="Unassembled WGS sequence"/>
</dbReference>
<evidence type="ECO:0000256" key="1">
    <source>
        <dbReference type="SAM" id="Phobius"/>
    </source>
</evidence>
<keyword evidence="1" id="KW-0812">Transmembrane</keyword>